<dbReference type="PANTHER" id="PTHR35333:SF3">
    <property type="entry name" value="BETA-LACTAMASE-TYPE TRANSPEPTIDASE FOLD CONTAINING PROTEIN"/>
    <property type="match status" value="1"/>
</dbReference>
<dbReference type="OrthoDB" id="9784149at2"/>
<dbReference type="GO" id="GO:0008800">
    <property type="term" value="F:beta-lactamase activity"/>
    <property type="evidence" value="ECO:0007669"/>
    <property type="project" value="UniProtKB-UniRule"/>
</dbReference>
<evidence type="ECO:0000256" key="3">
    <source>
        <dbReference type="ARBA" id="ARBA00012865"/>
    </source>
</evidence>
<reference evidence="9" key="1">
    <citation type="submission" date="2016-10" db="EMBL/GenBank/DDBJ databases">
        <authorList>
            <person name="Varghese N."/>
            <person name="Submissions S."/>
        </authorList>
    </citation>
    <scope>NUCLEOTIDE SEQUENCE [LARGE SCALE GENOMIC DNA]</scope>
    <source>
        <strain evidence="9">CGMCC 1.3431</strain>
    </source>
</reference>
<accession>A0A1G4S2H7</accession>
<dbReference type="InterPro" id="IPR000871">
    <property type="entry name" value="Beta-lactam_class-A"/>
</dbReference>
<dbReference type="Pfam" id="PF13354">
    <property type="entry name" value="Beta-lactamase2"/>
    <property type="match status" value="1"/>
</dbReference>
<dbReference type="STRING" id="260084.SAMN02927928_2359"/>
<dbReference type="PROSITE" id="PS51257">
    <property type="entry name" value="PROKAR_LIPOPROTEIN"/>
    <property type="match status" value="1"/>
</dbReference>
<dbReference type="RefSeq" id="WP_090648032.1">
    <property type="nucleotide sequence ID" value="NZ_CBCRYE010000001.1"/>
</dbReference>
<comment type="similarity">
    <text evidence="2 6">Belongs to the class-A beta-lactamase family.</text>
</comment>
<dbReference type="GO" id="GO:0046677">
    <property type="term" value="P:response to antibiotic"/>
    <property type="evidence" value="ECO:0007669"/>
    <property type="project" value="UniProtKB-UniRule"/>
</dbReference>
<evidence type="ECO:0000256" key="5">
    <source>
        <dbReference type="ARBA" id="ARBA00023251"/>
    </source>
</evidence>
<dbReference type="Proteomes" id="UP000199150">
    <property type="component" value="Unassembled WGS sequence"/>
</dbReference>
<dbReference type="Gene3D" id="3.40.710.10">
    <property type="entry name" value="DD-peptidase/beta-lactamase superfamily"/>
    <property type="match status" value="1"/>
</dbReference>
<gene>
    <name evidence="8" type="ORF">SAMN02927928_2359</name>
</gene>
<protein>
    <recommendedName>
        <fullName evidence="3 6">Beta-lactamase</fullName>
        <ecNumber evidence="3 6">3.5.2.6</ecNumber>
    </recommendedName>
</protein>
<dbReference type="PRINTS" id="PR00118">
    <property type="entry name" value="BLACTAMASEA"/>
</dbReference>
<dbReference type="AlphaFoldDB" id="A0A1G4S2H7"/>
<evidence type="ECO:0000256" key="4">
    <source>
        <dbReference type="ARBA" id="ARBA00022801"/>
    </source>
</evidence>
<evidence type="ECO:0000313" key="9">
    <source>
        <dbReference type="Proteomes" id="UP000199150"/>
    </source>
</evidence>
<proteinExistence type="inferred from homology"/>
<dbReference type="PROSITE" id="PS00146">
    <property type="entry name" value="BETA_LACTAMASE_A"/>
    <property type="match status" value="1"/>
</dbReference>
<evidence type="ECO:0000256" key="1">
    <source>
        <dbReference type="ARBA" id="ARBA00001526"/>
    </source>
</evidence>
<dbReference type="InterPro" id="IPR012338">
    <property type="entry name" value="Beta-lactam/transpept-like"/>
</dbReference>
<dbReference type="GO" id="GO:0030655">
    <property type="term" value="P:beta-lactam antibiotic catabolic process"/>
    <property type="evidence" value="ECO:0007669"/>
    <property type="project" value="InterPro"/>
</dbReference>
<dbReference type="PANTHER" id="PTHR35333">
    <property type="entry name" value="BETA-LACTAMASE"/>
    <property type="match status" value="1"/>
</dbReference>
<dbReference type="NCBIfam" id="NF033103">
    <property type="entry name" value="bla_class_A"/>
    <property type="match status" value="1"/>
</dbReference>
<evidence type="ECO:0000256" key="2">
    <source>
        <dbReference type="ARBA" id="ARBA00009009"/>
    </source>
</evidence>
<dbReference type="EC" id="3.5.2.6" evidence="3 6"/>
<organism evidence="8 9">
    <name type="scientific">Asticcacaulis taihuensis</name>
    <dbReference type="NCBI Taxonomy" id="260084"/>
    <lineage>
        <taxon>Bacteria</taxon>
        <taxon>Pseudomonadati</taxon>
        <taxon>Pseudomonadota</taxon>
        <taxon>Alphaproteobacteria</taxon>
        <taxon>Caulobacterales</taxon>
        <taxon>Caulobacteraceae</taxon>
        <taxon>Asticcacaulis</taxon>
    </lineage>
</organism>
<comment type="catalytic activity">
    <reaction evidence="1 6">
        <text>a beta-lactam + H2O = a substituted beta-amino acid</text>
        <dbReference type="Rhea" id="RHEA:20401"/>
        <dbReference type="ChEBI" id="CHEBI:15377"/>
        <dbReference type="ChEBI" id="CHEBI:35627"/>
        <dbReference type="ChEBI" id="CHEBI:140347"/>
        <dbReference type="EC" id="3.5.2.6"/>
    </reaction>
</comment>
<dbReference type="SUPFAM" id="SSF56601">
    <property type="entry name" value="beta-lactamase/transpeptidase-like"/>
    <property type="match status" value="1"/>
</dbReference>
<keyword evidence="9" id="KW-1185">Reference proteome</keyword>
<keyword evidence="4 6" id="KW-0378">Hydrolase</keyword>
<name>A0A1G4S2H7_9CAUL</name>
<feature type="domain" description="Beta-lactamase class A catalytic" evidence="7">
    <location>
        <begin position="63"/>
        <end position="274"/>
    </location>
</feature>
<dbReference type="EMBL" id="FMTS01000003">
    <property type="protein sequence ID" value="SCW63206.1"/>
    <property type="molecule type" value="Genomic_DNA"/>
</dbReference>
<dbReference type="InterPro" id="IPR023650">
    <property type="entry name" value="Beta-lactam_class-A_AS"/>
</dbReference>
<keyword evidence="5 6" id="KW-0046">Antibiotic resistance</keyword>
<sequence>MISRRGLIVSGGAALALGGSLSGCSEKVTQALGFAQRMIEIQKRHGGRVGVSALTGTSTANAEANGSLSIQSNDHFAMCSTFKWVLAAAILQQVDQGKLNLSDPVRYGKKDLLEYAPTTTANVAKGQMTIGELCLAAVSLSDNTAANLLFPLIGGPAGLTTFVRGPGDTVTRFDRTEPSLNTNIDGDEKDTTTPEAMSTLLRMVFTGSVLKPESLKSLKDWMVATSTGDARIRAGVPKGAVVADKTGTGANNATNDVGVIWLPNRPPVFLSIYTSGGSLDADGRNAVIADITRLVFDTLNFVETLDKADASSASS</sequence>
<evidence type="ECO:0000313" key="8">
    <source>
        <dbReference type="EMBL" id="SCW63206.1"/>
    </source>
</evidence>
<dbReference type="InterPro" id="IPR045155">
    <property type="entry name" value="Beta-lactam_cat"/>
</dbReference>
<evidence type="ECO:0000256" key="6">
    <source>
        <dbReference type="RuleBase" id="RU361140"/>
    </source>
</evidence>
<evidence type="ECO:0000259" key="7">
    <source>
        <dbReference type="Pfam" id="PF13354"/>
    </source>
</evidence>